<keyword evidence="1" id="KW-0812">Transmembrane</keyword>
<organism evidence="2 3">
    <name type="scientific">Elsinoe ampelina</name>
    <dbReference type="NCBI Taxonomy" id="302913"/>
    <lineage>
        <taxon>Eukaryota</taxon>
        <taxon>Fungi</taxon>
        <taxon>Dikarya</taxon>
        <taxon>Ascomycota</taxon>
        <taxon>Pezizomycotina</taxon>
        <taxon>Dothideomycetes</taxon>
        <taxon>Dothideomycetidae</taxon>
        <taxon>Myriangiales</taxon>
        <taxon>Elsinoaceae</taxon>
        <taxon>Elsinoe</taxon>
    </lineage>
</organism>
<keyword evidence="1" id="KW-1133">Transmembrane helix</keyword>
<reference evidence="3" key="1">
    <citation type="journal article" date="2020" name="Stud. Mycol.">
        <title>101 Dothideomycetes genomes: A test case for predicting lifestyles and emergence of pathogens.</title>
        <authorList>
            <person name="Haridas S."/>
            <person name="Albert R."/>
            <person name="Binder M."/>
            <person name="Bloem J."/>
            <person name="LaButti K."/>
            <person name="Salamov A."/>
            <person name="Andreopoulos B."/>
            <person name="Baker S."/>
            <person name="Barry K."/>
            <person name="Bills G."/>
            <person name="Bluhm B."/>
            <person name="Cannon C."/>
            <person name="Castanera R."/>
            <person name="Culley D."/>
            <person name="Daum C."/>
            <person name="Ezra D."/>
            <person name="Gonzalez J."/>
            <person name="Henrissat B."/>
            <person name="Kuo A."/>
            <person name="Liang C."/>
            <person name="Lipzen A."/>
            <person name="Lutzoni F."/>
            <person name="Magnuson J."/>
            <person name="Mondo S."/>
            <person name="Nolan M."/>
            <person name="Ohm R."/>
            <person name="Pangilinan J."/>
            <person name="Park H.-J."/>
            <person name="Ramirez L."/>
            <person name="Alfaro M."/>
            <person name="Sun H."/>
            <person name="Tritt A."/>
            <person name="Yoshinaga Y."/>
            <person name="Zwiers L.-H."/>
            <person name="Turgeon B."/>
            <person name="Goodwin S."/>
            <person name="Spatafora J."/>
            <person name="Crous P."/>
            <person name="Grigoriev I."/>
        </authorList>
    </citation>
    <scope>NUCLEOTIDE SEQUENCE [LARGE SCALE GENOMIC DNA]</scope>
    <source>
        <strain evidence="3">CECT 20119</strain>
    </source>
</reference>
<keyword evidence="3" id="KW-1185">Reference proteome</keyword>
<dbReference type="Proteomes" id="UP000799538">
    <property type="component" value="Unassembled WGS sequence"/>
</dbReference>
<dbReference type="AlphaFoldDB" id="A0A6A6GHT6"/>
<dbReference type="EMBL" id="ML992504">
    <property type="protein sequence ID" value="KAF2225294.1"/>
    <property type="molecule type" value="Genomic_DNA"/>
</dbReference>
<name>A0A6A6GHT6_9PEZI</name>
<protein>
    <submittedName>
        <fullName evidence="2">Uncharacterized protein</fullName>
    </submittedName>
</protein>
<evidence type="ECO:0000313" key="3">
    <source>
        <dbReference type="Proteomes" id="UP000799538"/>
    </source>
</evidence>
<keyword evidence="1" id="KW-0472">Membrane</keyword>
<sequence>MWTCAICCGLDSSDPYESSYAPAVLCEPSNIKRYISKLSVHSSSAANSDSYCFIIENLQSYISPVVVTVWCSPSLPPIYNTLSTTKHTQYYQTHTVVLPDIQHHTTRAQTSYYQKPSTILPETKHRPTRGPPLYCLRERDPLFQASMSPSLISVLVSRGLSSLRLTSTTLSGRRMLASMYRTPISYQMPTVARRTPFTFTYETPICFRMPTVSPGRACIMTQHFHRYIEVSKQRASQTRWWGTAGAAFMTKRLSRSMIGVPERPFLAAQCFRQCSRPFSSSSNQKSHLIHTMRRVTHTPRLVDYLSRHLPRTSKVTTTPYTQARHYRRRGLARGRSVRPRPVRRWRWYHTVIEFVLLTLGVGIIPLVVRGLDRLYIRDMPPQYKPLPQRPECSRAAEQRERERYRELKKEVWMTDEERREGDERRRQEEERRRVADLLQPMQVGYWWTVSCW</sequence>
<feature type="transmembrane region" description="Helical" evidence="1">
    <location>
        <begin position="347"/>
        <end position="368"/>
    </location>
</feature>
<evidence type="ECO:0000256" key="1">
    <source>
        <dbReference type="SAM" id="Phobius"/>
    </source>
</evidence>
<proteinExistence type="predicted"/>
<evidence type="ECO:0000313" key="2">
    <source>
        <dbReference type="EMBL" id="KAF2225294.1"/>
    </source>
</evidence>
<gene>
    <name evidence="2" type="ORF">BDZ85DRAFT_91421</name>
</gene>
<accession>A0A6A6GHT6</accession>